<protein>
    <submittedName>
        <fullName evidence="1">Concanavalin A-like lectin/glucanase domain-containing protein</fullName>
    </submittedName>
</protein>
<proteinExistence type="predicted"/>
<comment type="caution">
    <text evidence="1">The sequence shown here is derived from an EMBL/GenBank/DDBJ whole genome shotgun (WGS) entry which is preliminary data.</text>
</comment>
<accession>A0ACC0TRU4</accession>
<reference evidence="1" key="1">
    <citation type="submission" date="2021-03" db="EMBL/GenBank/DDBJ databases">
        <title>Evolutionary priming and transition to the ectomycorrhizal habit in an iconic lineage of mushroom-forming fungi: is preadaptation a requirement?</title>
        <authorList>
            <consortium name="DOE Joint Genome Institute"/>
            <person name="Looney B.P."/>
            <person name="Miyauchi S."/>
            <person name="Morin E."/>
            <person name="Drula E."/>
            <person name="Courty P.E."/>
            <person name="Chicoki N."/>
            <person name="Fauchery L."/>
            <person name="Kohler A."/>
            <person name="Kuo A."/>
            <person name="LaButti K."/>
            <person name="Pangilinan J."/>
            <person name="Lipzen A."/>
            <person name="Riley R."/>
            <person name="Andreopoulos W."/>
            <person name="He G."/>
            <person name="Johnson J."/>
            <person name="Barry K.W."/>
            <person name="Grigoriev I.V."/>
            <person name="Nagy L."/>
            <person name="Hibbett D."/>
            <person name="Henrissat B."/>
            <person name="Matheny P.B."/>
            <person name="Labbe J."/>
            <person name="Martin A.F."/>
        </authorList>
    </citation>
    <scope>NUCLEOTIDE SEQUENCE</scope>
    <source>
        <strain evidence="1">BPL698</strain>
    </source>
</reference>
<dbReference type="EMBL" id="JAGFNK010000880">
    <property type="protein sequence ID" value="KAI9437847.1"/>
    <property type="molecule type" value="Genomic_DNA"/>
</dbReference>
<evidence type="ECO:0000313" key="1">
    <source>
        <dbReference type="EMBL" id="KAI9437847.1"/>
    </source>
</evidence>
<dbReference type="Proteomes" id="UP001207468">
    <property type="component" value="Unassembled WGS sequence"/>
</dbReference>
<name>A0ACC0TRU4_9AGAM</name>
<organism evidence="1 2">
    <name type="scientific">Russula earlei</name>
    <dbReference type="NCBI Taxonomy" id="71964"/>
    <lineage>
        <taxon>Eukaryota</taxon>
        <taxon>Fungi</taxon>
        <taxon>Dikarya</taxon>
        <taxon>Basidiomycota</taxon>
        <taxon>Agaricomycotina</taxon>
        <taxon>Agaricomycetes</taxon>
        <taxon>Russulales</taxon>
        <taxon>Russulaceae</taxon>
        <taxon>Russula</taxon>
    </lineage>
</organism>
<sequence length="517" mass="55427">MVWLCFCHNSFAQAGDVYYFIPSSGDANTLSNWNTKPDGTGTAPTSLYSSNHFFVINNGKSATLSGSFGANGVYIFVGDETGGSLSSGTSGTLTTLAGTPYLQAIINVNKNSTLNFRMLNGATQYPVLRSLDPTSTVVYTGTASQNVLPANYGNLTINNSAGVVLPATISVAGTLSSTSGTINTTTNNANITFNGIAPQTIPGNTVYTGGTVQQITINNDSGVVLTNGATLTIMDSLIVNSGVFTLGTGSNTIIKGKAYVPTTHIADSTYKPGYTLVWHDEFTGAANTFPNPVYWAQHYTDTALARDTFQGQVFLSKILKSYNYLDGNGHYIAEVNDSGGIYYSGGSIATSWPYNVMKQYGYMECKTTFTPNNGVNCAFWLQSPTIGNNPPANDPATYGAEIDVCEYLGPSTTAPQGQVNSTLHKNGYSAPYHQQVTHAYPVSNPGWHILAVEWSPTYYKFYTDGVLTWTLTDTGFISKHPEFILVGNGIGWTPPNQAGNTWPALMQVDYVRVYNKN</sequence>
<keyword evidence="2" id="KW-1185">Reference proteome</keyword>
<gene>
    <name evidence="1" type="ORF">F5148DRAFT_1294104</name>
</gene>
<evidence type="ECO:0000313" key="2">
    <source>
        <dbReference type="Proteomes" id="UP001207468"/>
    </source>
</evidence>